<dbReference type="SUPFAM" id="SSF81345">
    <property type="entry name" value="ABC transporter involved in vitamin B12 uptake, BtuC"/>
    <property type="match status" value="1"/>
</dbReference>
<feature type="transmembrane region" description="Helical" evidence="9">
    <location>
        <begin position="180"/>
        <end position="210"/>
    </location>
</feature>
<evidence type="ECO:0000256" key="6">
    <source>
        <dbReference type="ARBA" id="ARBA00022989"/>
    </source>
</evidence>
<dbReference type="InterPro" id="IPR037294">
    <property type="entry name" value="ABC_BtuC-like"/>
</dbReference>
<evidence type="ECO:0000256" key="4">
    <source>
        <dbReference type="ARBA" id="ARBA00022475"/>
    </source>
</evidence>
<proteinExistence type="inferred from homology"/>
<name>A0ABW0UDQ2_9STRE</name>
<dbReference type="Gene3D" id="1.10.3470.10">
    <property type="entry name" value="ABC transporter involved in vitamin B12 uptake, BtuC"/>
    <property type="match status" value="1"/>
</dbReference>
<feature type="transmembrane region" description="Helical" evidence="9">
    <location>
        <begin position="56"/>
        <end position="76"/>
    </location>
</feature>
<keyword evidence="3 8" id="KW-0813">Transport</keyword>
<evidence type="ECO:0000256" key="7">
    <source>
        <dbReference type="ARBA" id="ARBA00023136"/>
    </source>
</evidence>
<evidence type="ECO:0000256" key="1">
    <source>
        <dbReference type="ARBA" id="ARBA00004651"/>
    </source>
</evidence>
<dbReference type="PANTHER" id="PTHR30477">
    <property type="entry name" value="ABC-TRANSPORTER METAL-BINDING PROTEIN"/>
    <property type="match status" value="1"/>
</dbReference>
<dbReference type="Pfam" id="PF00950">
    <property type="entry name" value="ABC-3"/>
    <property type="match status" value="1"/>
</dbReference>
<protein>
    <submittedName>
        <fullName evidence="10">Metal ABC transporter permease</fullName>
    </submittedName>
</protein>
<accession>A0ABW0UDQ2</accession>
<evidence type="ECO:0000313" key="11">
    <source>
        <dbReference type="Proteomes" id="UP001596110"/>
    </source>
</evidence>
<evidence type="ECO:0000256" key="3">
    <source>
        <dbReference type="ARBA" id="ARBA00022448"/>
    </source>
</evidence>
<dbReference type="InterPro" id="IPR001626">
    <property type="entry name" value="ABC_TroCD"/>
</dbReference>
<keyword evidence="11" id="KW-1185">Reference proteome</keyword>
<evidence type="ECO:0000256" key="5">
    <source>
        <dbReference type="ARBA" id="ARBA00022692"/>
    </source>
</evidence>
<feature type="transmembrane region" description="Helical" evidence="9">
    <location>
        <begin position="130"/>
        <end position="160"/>
    </location>
</feature>
<dbReference type="PANTHER" id="PTHR30477:SF8">
    <property type="entry name" value="METAL TRANSPORT SYSTEM MEMBRANE PROTEIN CT_070-RELATED"/>
    <property type="match status" value="1"/>
</dbReference>
<comment type="caution">
    <text evidence="10">The sequence shown here is derived from an EMBL/GenBank/DDBJ whole genome shotgun (WGS) entry which is preliminary data.</text>
</comment>
<keyword evidence="7 9" id="KW-0472">Membrane</keyword>
<gene>
    <name evidence="10" type="ORF">ACFPQ3_05000</name>
</gene>
<evidence type="ECO:0000313" key="10">
    <source>
        <dbReference type="EMBL" id="MFC5630964.1"/>
    </source>
</evidence>
<dbReference type="Proteomes" id="UP001596110">
    <property type="component" value="Unassembled WGS sequence"/>
</dbReference>
<keyword evidence="4" id="KW-1003">Cell membrane</keyword>
<feature type="transmembrane region" description="Helical" evidence="9">
    <location>
        <begin position="249"/>
        <end position="269"/>
    </location>
</feature>
<reference evidence="11" key="1">
    <citation type="journal article" date="2019" name="Int. J. Syst. Evol. Microbiol.">
        <title>The Global Catalogue of Microorganisms (GCM) 10K type strain sequencing project: providing services to taxonomists for standard genome sequencing and annotation.</title>
        <authorList>
            <consortium name="The Broad Institute Genomics Platform"/>
            <consortium name="The Broad Institute Genome Sequencing Center for Infectious Disease"/>
            <person name="Wu L."/>
            <person name="Ma J."/>
        </authorList>
    </citation>
    <scope>NUCLEOTIDE SEQUENCE [LARGE SCALE GENOMIC DNA]</scope>
    <source>
        <strain evidence="11">DT43</strain>
    </source>
</reference>
<feature type="transmembrane region" description="Helical" evidence="9">
    <location>
        <begin position="29"/>
        <end position="49"/>
    </location>
</feature>
<dbReference type="EMBL" id="JBHSOJ010000016">
    <property type="protein sequence ID" value="MFC5630964.1"/>
    <property type="molecule type" value="Genomic_DNA"/>
</dbReference>
<evidence type="ECO:0000256" key="9">
    <source>
        <dbReference type="SAM" id="Phobius"/>
    </source>
</evidence>
<feature type="transmembrane region" description="Helical" evidence="9">
    <location>
        <begin position="222"/>
        <end position="243"/>
    </location>
</feature>
<organism evidence="10 11">
    <name type="scientific">Streptococcus caledonicus</name>
    <dbReference type="NCBI Taxonomy" id="2614158"/>
    <lineage>
        <taxon>Bacteria</taxon>
        <taxon>Bacillati</taxon>
        <taxon>Bacillota</taxon>
        <taxon>Bacilli</taxon>
        <taxon>Lactobacillales</taxon>
        <taxon>Streptococcaceae</taxon>
        <taxon>Streptococcus</taxon>
    </lineage>
</organism>
<comment type="similarity">
    <text evidence="2 8">Belongs to the ABC-3 integral membrane protein family.</text>
</comment>
<comment type="subcellular location">
    <subcellularLocation>
        <location evidence="1 8">Cell membrane</location>
        <topology evidence="1 8">Multi-pass membrane protein</topology>
    </subcellularLocation>
</comment>
<evidence type="ECO:0000256" key="8">
    <source>
        <dbReference type="RuleBase" id="RU003943"/>
    </source>
</evidence>
<evidence type="ECO:0000256" key="2">
    <source>
        <dbReference type="ARBA" id="ARBA00008034"/>
    </source>
</evidence>
<dbReference type="RefSeq" id="WP_156805446.1">
    <property type="nucleotide sequence ID" value="NZ_JBHSOJ010000016.1"/>
</dbReference>
<sequence>MFEVLIILLLTGLSCGLLGSLLVLRNQSMLADALAHSVLLGIVLGFFLVRSLDSPILILGATLFGVLAVLAIEGLSSVKLTHDAATGLVFTTFFATAVILISIFARNVHLDLDMVLMGEVLFTPLNRVELLGISLPVALVKSGGLLLAIVLFLGLTYQHLKIFLFDKNHAQLSGLSVRRLQIIIVFLVSLTVVLAFDIAGSIAVIGFLVAPAMAAQLWARHFHSFLGMVAFFSCLMVVIGYALGMHFDLSLSGICAVTGLGLYVTSLLIKKIKV</sequence>
<feature type="transmembrane region" description="Helical" evidence="9">
    <location>
        <begin position="88"/>
        <end position="109"/>
    </location>
</feature>
<keyword evidence="5 8" id="KW-0812">Transmembrane</keyword>
<keyword evidence="6 9" id="KW-1133">Transmembrane helix</keyword>